<dbReference type="Proteomes" id="UP000464507">
    <property type="component" value="Chromosome"/>
</dbReference>
<feature type="transmembrane region" description="Helical" evidence="1">
    <location>
        <begin position="79"/>
        <end position="100"/>
    </location>
</feature>
<protein>
    <recommendedName>
        <fullName evidence="4">DoxX family protein</fullName>
    </recommendedName>
</protein>
<name>A0A7L5AK80_9MICO</name>
<keyword evidence="1" id="KW-0472">Membrane</keyword>
<dbReference type="OrthoDB" id="5120128at2"/>
<evidence type="ECO:0000313" key="2">
    <source>
        <dbReference type="EMBL" id="QHO70757.1"/>
    </source>
</evidence>
<dbReference type="PANTHER" id="PTHR36974">
    <property type="entry name" value="MEMBRANE PROTEIN-RELATED"/>
    <property type="match status" value="1"/>
</dbReference>
<evidence type="ECO:0000313" key="3">
    <source>
        <dbReference type="Proteomes" id="UP000464507"/>
    </source>
</evidence>
<dbReference type="PANTHER" id="PTHR36974:SF1">
    <property type="entry name" value="DOXX FAMILY MEMBRANE PROTEIN"/>
    <property type="match status" value="1"/>
</dbReference>
<dbReference type="EMBL" id="CP017146">
    <property type="protein sequence ID" value="QHO70757.1"/>
    <property type="molecule type" value="Genomic_DNA"/>
</dbReference>
<evidence type="ECO:0000256" key="1">
    <source>
        <dbReference type="SAM" id="Phobius"/>
    </source>
</evidence>
<feature type="transmembrane region" description="Helical" evidence="1">
    <location>
        <begin position="12"/>
        <end position="34"/>
    </location>
</feature>
<sequence>MPDAAIETAQWIARGGLALLFVSMGVTHFLPGPARTMARLIPPRLRGTGLLSPRALVYFTGICEIAGGIGMLVPATRGAAAAGLVLFLIAVFPANAYAAEHPDRFGAIAIPFWRRYFAQLALILVVVLAAL</sequence>
<dbReference type="KEGG" id="mant:BHD05_14990"/>
<organism evidence="2 3">
    <name type="scientific">Marisediminicola antarctica</name>
    <dbReference type="NCBI Taxonomy" id="674079"/>
    <lineage>
        <taxon>Bacteria</taxon>
        <taxon>Bacillati</taxon>
        <taxon>Actinomycetota</taxon>
        <taxon>Actinomycetes</taxon>
        <taxon>Micrococcales</taxon>
        <taxon>Microbacteriaceae</taxon>
        <taxon>Marisediminicola</taxon>
    </lineage>
</organism>
<accession>A0A7L5AK80</accession>
<feature type="transmembrane region" description="Helical" evidence="1">
    <location>
        <begin position="112"/>
        <end position="130"/>
    </location>
</feature>
<gene>
    <name evidence="2" type="ORF">BHD05_14990</name>
</gene>
<keyword evidence="1" id="KW-0812">Transmembrane</keyword>
<keyword evidence="1" id="KW-1133">Transmembrane helix</keyword>
<feature type="transmembrane region" description="Helical" evidence="1">
    <location>
        <begin position="55"/>
        <end position="73"/>
    </location>
</feature>
<keyword evidence="3" id="KW-1185">Reference proteome</keyword>
<proteinExistence type="predicted"/>
<evidence type="ECO:0008006" key="4">
    <source>
        <dbReference type="Google" id="ProtNLM"/>
    </source>
</evidence>
<reference evidence="2 3" key="1">
    <citation type="submission" date="2016-09" db="EMBL/GenBank/DDBJ databases">
        <title>Complete genome sequence of microbes from the polar regions.</title>
        <authorList>
            <person name="Liao L."/>
            <person name="Chen B."/>
        </authorList>
    </citation>
    <scope>NUCLEOTIDE SEQUENCE [LARGE SCALE GENOMIC DNA]</scope>
    <source>
        <strain evidence="2 3">ZS314</strain>
    </source>
</reference>
<dbReference type="RefSeq" id="WP_161887150.1">
    <property type="nucleotide sequence ID" value="NZ_CP017146.1"/>
</dbReference>
<dbReference type="AlphaFoldDB" id="A0A7L5AK80"/>